<proteinExistence type="predicted"/>
<reference evidence="1 2" key="1">
    <citation type="submission" date="2019-06" db="EMBL/GenBank/DDBJ databases">
        <title>Paenimaribius caenipelagi gen. nov., sp. nov., isolated from a tidal flat.</title>
        <authorList>
            <person name="Yoon J.-H."/>
        </authorList>
    </citation>
    <scope>NUCLEOTIDE SEQUENCE [LARGE SCALE GENOMIC DNA]</scope>
    <source>
        <strain evidence="1 2">JBTF-M29</strain>
    </source>
</reference>
<dbReference type="AlphaFoldDB" id="A0A547Q626"/>
<dbReference type="RefSeq" id="WP_142834145.1">
    <property type="nucleotide sequence ID" value="NZ_VFSV01000009.1"/>
</dbReference>
<name>A0A547Q626_9RHOB</name>
<gene>
    <name evidence="1" type="ORF">FEV53_07250</name>
</gene>
<dbReference type="InterPro" id="IPR010921">
    <property type="entry name" value="Trp_repressor/repl_initiator"/>
</dbReference>
<dbReference type="InterPro" id="IPR036388">
    <property type="entry name" value="WH-like_DNA-bd_sf"/>
</dbReference>
<accession>A0A547Q626</accession>
<protein>
    <submittedName>
        <fullName evidence="1">DUF1153 domain-containing protein</fullName>
    </submittedName>
</protein>
<dbReference type="Proteomes" id="UP000318590">
    <property type="component" value="Unassembled WGS sequence"/>
</dbReference>
<dbReference type="InterPro" id="IPR009534">
    <property type="entry name" value="DUF1153"/>
</dbReference>
<keyword evidence="2" id="KW-1185">Reference proteome</keyword>
<dbReference type="SUPFAM" id="SSF48295">
    <property type="entry name" value="TrpR-like"/>
    <property type="match status" value="1"/>
</dbReference>
<dbReference type="OrthoDB" id="9796775at2"/>
<dbReference type="EMBL" id="VFSV01000009">
    <property type="protein sequence ID" value="TRD21839.1"/>
    <property type="molecule type" value="Genomic_DNA"/>
</dbReference>
<dbReference type="Pfam" id="PF06627">
    <property type="entry name" value="DUF1153"/>
    <property type="match status" value="1"/>
</dbReference>
<organism evidence="1 2">
    <name type="scientific">Palleronia caenipelagi</name>
    <dbReference type="NCBI Taxonomy" id="2489174"/>
    <lineage>
        <taxon>Bacteria</taxon>
        <taxon>Pseudomonadati</taxon>
        <taxon>Pseudomonadota</taxon>
        <taxon>Alphaproteobacteria</taxon>
        <taxon>Rhodobacterales</taxon>
        <taxon>Roseobacteraceae</taxon>
        <taxon>Palleronia</taxon>
    </lineage>
</organism>
<evidence type="ECO:0000313" key="2">
    <source>
        <dbReference type="Proteomes" id="UP000318590"/>
    </source>
</evidence>
<comment type="caution">
    <text evidence="1">The sequence shown here is derived from an EMBL/GenBank/DDBJ whole genome shotgun (WGS) entry which is preliminary data.</text>
</comment>
<dbReference type="GO" id="GO:0043565">
    <property type="term" value="F:sequence-specific DNA binding"/>
    <property type="evidence" value="ECO:0007669"/>
    <property type="project" value="InterPro"/>
</dbReference>
<sequence length="93" mass="10844">MSDHKPIKQTACLLDDGSWLRRSDLPDADCVRWVARRKAIVVRAIEHGLLKREEAMERYHLSEEELNSWIDRLTENGAAALKVGHLRRTRVKR</sequence>
<dbReference type="Gene3D" id="1.10.10.10">
    <property type="entry name" value="Winged helix-like DNA-binding domain superfamily/Winged helix DNA-binding domain"/>
    <property type="match status" value="1"/>
</dbReference>
<evidence type="ECO:0000313" key="1">
    <source>
        <dbReference type="EMBL" id="TRD21839.1"/>
    </source>
</evidence>